<dbReference type="EMBL" id="QVMU01000001">
    <property type="protein sequence ID" value="RJX75745.1"/>
    <property type="molecule type" value="Genomic_DNA"/>
</dbReference>
<dbReference type="Proteomes" id="UP000273252">
    <property type="component" value="Unassembled WGS sequence"/>
</dbReference>
<keyword evidence="3" id="KW-1185">Reference proteome</keyword>
<protein>
    <submittedName>
        <fullName evidence="2">Carbon storage regulator</fullName>
    </submittedName>
</protein>
<feature type="chain" id="PRO_5017323320" evidence="1">
    <location>
        <begin position="19"/>
        <end position="109"/>
    </location>
</feature>
<feature type="signal peptide" evidence="1">
    <location>
        <begin position="1"/>
        <end position="18"/>
    </location>
</feature>
<dbReference type="OrthoDB" id="5786382at2"/>
<evidence type="ECO:0000313" key="3">
    <source>
        <dbReference type="Proteomes" id="UP000273252"/>
    </source>
</evidence>
<evidence type="ECO:0000256" key="1">
    <source>
        <dbReference type="SAM" id="SignalP"/>
    </source>
</evidence>
<proteinExistence type="predicted"/>
<gene>
    <name evidence="2" type="ORF">DZ860_03475</name>
</gene>
<keyword evidence="1" id="KW-0732">Signal</keyword>
<sequence>MRLALIALSSLLMANAYAADLVLTNELELSEETMDSSRGGQYVIDIDSVTASSEIAGLSAGNTALNTVNGDNVIAAGALAASSGVTSVIQNTGNNVLIQNSMVVNLTLK</sequence>
<accession>A0A3A6QSJ1</accession>
<evidence type="ECO:0000313" key="2">
    <source>
        <dbReference type="EMBL" id="RJX75745.1"/>
    </source>
</evidence>
<reference evidence="2 3" key="1">
    <citation type="submission" date="2018-08" db="EMBL/GenBank/DDBJ databases">
        <title>Vibrio isolated from the Eastern China Marginal Seas.</title>
        <authorList>
            <person name="Li Y."/>
        </authorList>
    </citation>
    <scope>NUCLEOTIDE SEQUENCE [LARGE SCALE GENOMIC DNA]</scope>
    <source>
        <strain evidence="2 3">BEI233</strain>
    </source>
</reference>
<organism evidence="2 3">
    <name type="scientific">Vibrio sinensis</name>
    <dbReference type="NCBI Taxonomy" id="2302434"/>
    <lineage>
        <taxon>Bacteria</taxon>
        <taxon>Pseudomonadati</taxon>
        <taxon>Pseudomonadota</taxon>
        <taxon>Gammaproteobacteria</taxon>
        <taxon>Vibrionales</taxon>
        <taxon>Vibrionaceae</taxon>
        <taxon>Vibrio</taxon>
    </lineage>
</organism>
<dbReference type="RefSeq" id="WP_120029495.1">
    <property type="nucleotide sequence ID" value="NZ_QVMU01000001.1"/>
</dbReference>
<name>A0A3A6QSJ1_9VIBR</name>
<dbReference type="AlphaFoldDB" id="A0A3A6QSJ1"/>
<comment type="caution">
    <text evidence="2">The sequence shown here is derived from an EMBL/GenBank/DDBJ whole genome shotgun (WGS) entry which is preliminary data.</text>
</comment>